<gene>
    <name evidence="1" type="ORF">GWI33_009819</name>
</gene>
<dbReference type="Proteomes" id="UP000625711">
    <property type="component" value="Unassembled WGS sequence"/>
</dbReference>
<accession>A0A834IVG0</accession>
<protein>
    <submittedName>
        <fullName evidence="1">Uncharacterized protein</fullName>
    </submittedName>
</protein>
<dbReference type="AlphaFoldDB" id="A0A834IVG0"/>
<evidence type="ECO:0000313" key="1">
    <source>
        <dbReference type="EMBL" id="KAF7285847.1"/>
    </source>
</evidence>
<evidence type="ECO:0000313" key="2">
    <source>
        <dbReference type="Proteomes" id="UP000625711"/>
    </source>
</evidence>
<organism evidence="1 2">
    <name type="scientific">Rhynchophorus ferrugineus</name>
    <name type="common">Red palm weevil</name>
    <name type="synonym">Curculio ferrugineus</name>
    <dbReference type="NCBI Taxonomy" id="354439"/>
    <lineage>
        <taxon>Eukaryota</taxon>
        <taxon>Metazoa</taxon>
        <taxon>Ecdysozoa</taxon>
        <taxon>Arthropoda</taxon>
        <taxon>Hexapoda</taxon>
        <taxon>Insecta</taxon>
        <taxon>Pterygota</taxon>
        <taxon>Neoptera</taxon>
        <taxon>Endopterygota</taxon>
        <taxon>Coleoptera</taxon>
        <taxon>Polyphaga</taxon>
        <taxon>Cucujiformia</taxon>
        <taxon>Curculionidae</taxon>
        <taxon>Dryophthorinae</taxon>
        <taxon>Rhynchophorus</taxon>
    </lineage>
</organism>
<keyword evidence="2" id="KW-1185">Reference proteome</keyword>
<sequence length="79" mass="9049">MKVKPIRAKKLMFEKTRLYGFIIELIRLLLSNQIRCRTPTSIKNPYASDVAGCHENVIKRAESCIANHGHHLADIIFQS</sequence>
<name>A0A834IVG0_RHYFE</name>
<dbReference type="EMBL" id="JAACXV010000043">
    <property type="protein sequence ID" value="KAF7285847.1"/>
    <property type="molecule type" value="Genomic_DNA"/>
</dbReference>
<comment type="caution">
    <text evidence="1">The sequence shown here is derived from an EMBL/GenBank/DDBJ whole genome shotgun (WGS) entry which is preliminary data.</text>
</comment>
<proteinExistence type="predicted"/>
<reference evidence="1" key="1">
    <citation type="submission" date="2020-08" db="EMBL/GenBank/DDBJ databases">
        <title>Genome sequencing and assembly of the red palm weevil Rhynchophorus ferrugineus.</title>
        <authorList>
            <person name="Dias G.B."/>
            <person name="Bergman C.M."/>
            <person name="Manee M."/>
        </authorList>
    </citation>
    <scope>NUCLEOTIDE SEQUENCE</scope>
    <source>
        <strain evidence="1">AA-2017</strain>
        <tissue evidence="1">Whole larva</tissue>
    </source>
</reference>